<dbReference type="Proteomes" id="UP000241808">
    <property type="component" value="Unassembled WGS sequence"/>
</dbReference>
<keyword evidence="13" id="KW-1185">Reference proteome</keyword>
<feature type="transmembrane region" description="Helical" evidence="10">
    <location>
        <begin position="430"/>
        <end position="451"/>
    </location>
</feature>
<feature type="transmembrane region" description="Helical" evidence="10">
    <location>
        <begin position="336"/>
        <end position="361"/>
    </location>
</feature>
<dbReference type="PANTHER" id="PTHR47019:SF1">
    <property type="entry name" value="LIPID II FLIPPASE MURJ"/>
    <property type="match status" value="1"/>
</dbReference>
<dbReference type="HAMAP" id="MF_02078">
    <property type="entry name" value="MurJ_MviN"/>
    <property type="match status" value="1"/>
</dbReference>
<feature type="transmembrane region" description="Helical" evidence="10">
    <location>
        <begin position="471"/>
        <end position="493"/>
    </location>
</feature>
<proteinExistence type="inferred from homology"/>
<keyword evidence="5 10" id="KW-0573">Peptidoglycan synthesis</keyword>
<keyword evidence="10 11" id="KW-0961">Cell wall biogenesis/degradation</keyword>
<dbReference type="AlphaFoldDB" id="A0A2T4YZ41"/>
<comment type="caution">
    <text evidence="12">The sequence shown here is derived from an EMBL/GenBank/DDBJ whole genome shotgun (WGS) entry which is preliminary data.</text>
</comment>
<evidence type="ECO:0000256" key="1">
    <source>
        <dbReference type="ARBA" id="ARBA00004651"/>
    </source>
</evidence>
<feature type="transmembrane region" description="Helical" evidence="10">
    <location>
        <begin position="211"/>
        <end position="232"/>
    </location>
</feature>
<feature type="transmembrane region" description="Helical" evidence="10">
    <location>
        <begin position="50"/>
        <end position="69"/>
    </location>
</feature>
<feature type="transmembrane region" description="Helical" evidence="10">
    <location>
        <begin position="185"/>
        <end position="205"/>
    </location>
</feature>
<evidence type="ECO:0000256" key="10">
    <source>
        <dbReference type="HAMAP-Rule" id="MF_02078"/>
    </source>
</evidence>
<evidence type="ECO:0000256" key="7">
    <source>
        <dbReference type="ARBA" id="ARBA00023136"/>
    </source>
</evidence>
<evidence type="ECO:0000256" key="3">
    <source>
        <dbReference type="ARBA" id="ARBA00022692"/>
    </source>
</evidence>
<feature type="transmembrane region" description="Helical" evidence="10">
    <location>
        <begin position="405"/>
        <end position="424"/>
    </location>
</feature>
<evidence type="ECO:0000313" key="12">
    <source>
        <dbReference type="EMBL" id="PTM52220.1"/>
    </source>
</evidence>
<dbReference type="PIRSF" id="PIRSF002869">
    <property type="entry name" value="MviN"/>
    <property type="match status" value="1"/>
</dbReference>
<dbReference type="InterPro" id="IPR051050">
    <property type="entry name" value="Lipid_II_flippase_MurJ/MviN"/>
</dbReference>
<keyword evidence="4 10" id="KW-0133">Cell shape</keyword>
<feature type="transmembrane region" description="Helical" evidence="10">
    <location>
        <begin position="373"/>
        <end position="393"/>
    </location>
</feature>
<comment type="pathway">
    <text evidence="10">Cell wall biogenesis; peptidoglycan biosynthesis.</text>
</comment>
<evidence type="ECO:0000256" key="11">
    <source>
        <dbReference type="PIRNR" id="PIRNR002869"/>
    </source>
</evidence>
<organism evidence="12 13">
    <name type="scientific">Phreatobacter oligotrophus</name>
    <dbReference type="NCBI Taxonomy" id="1122261"/>
    <lineage>
        <taxon>Bacteria</taxon>
        <taxon>Pseudomonadati</taxon>
        <taxon>Pseudomonadota</taxon>
        <taxon>Alphaproteobacteria</taxon>
        <taxon>Hyphomicrobiales</taxon>
        <taxon>Phreatobacteraceae</taxon>
        <taxon>Phreatobacter</taxon>
    </lineage>
</organism>
<dbReference type="NCBIfam" id="TIGR01695">
    <property type="entry name" value="murJ_mviN"/>
    <property type="match status" value="1"/>
</dbReference>
<gene>
    <name evidence="10" type="primary">murJ</name>
    <name evidence="12" type="ORF">C8P69_10819</name>
</gene>
<comment type="subcellular location">
    <subcellularLocation>
        <location evidence="10">Cell inner membrane</location>
        <topology evidence="10">Multi-pass membrane protein</topology>
    </subcellularLocation>
    <subcellularLocation>
        <location evidence="1">Cell membrane</location>
        <topology evidence="1">Multi-pass membrane protein</topology>
    </subcellularLocation>
</comment>
<feature type="transmembrane region" description="Helical" evidence="10">
    <location>
        <begin position="111"/>
        <end position="138"/>
    </location>
</feature>
<keyword evidence="7 10" id="KW-0472">Membrane</keyword>
<name>A0A2T4YZ41_9HYPH</name>
<evidence type="ECO:0000256" key="6">
    <source>
        <dbReference type="ARBA" id="ARBA00022989"/>
    </source>
</evidence>
<keyword evidence="10" id="KW-0997">Cell inner membrane</keyword>
<dbReference type="EMBL" id="PZZL01000008">
    <property type="protein sequence ID" value="PTM52220.1"/>
    <property type="molecule type" value="Genomic_DNA"/>
</dbReference>
<dbReference type="UniPathway" id="UPA00219"/>
<evidence type="ECO:0000256" key="4">
    <source>
        <dbReference type="ARBA" id="ARBA00022960"/>
    </source>
</evidence>
<protein>
    <recommendedName>
        <fullName evidence="10">Probable lipid II flippase MurJ</fullName>
    </recommendedName>
</protein>
<keyword evidence="10 11" id="KW-0813">Transport</keyword>
<dbReference type="PRINTS" id="PR01806">
    <property type="entry name" value="VIRFACTRMVIN"/>
</dbReference>
<dbReference type="GO" id="GO:0008360">
    <property type="term" value="P:regulation of cell shape"/>
    <property type="evidence" value="ECO:0007669"/>
    <property type="project" value="UniProtKB-UniRule"/>
</dbReference>
<evidence type="ECO:0000256" key="2">
    <source>
        <dbReference type="ARBA" id="ARBA00022475"/>
    </source>
</evidence>
<feature type="transmembrane region" description="Helical" evidence="10">
    <location>
        <begin position="21"/>
        <end position="44"/>
    </location>
</feature>
<dbReference type="GO" id="GO:0009252">
    <property type="term" value="P:peptidoglycan biosynthetic process"/>
    <property type="evidence" value="ECO:0007669"/>
    <property type="project" value="UniProtKB-UniRule"/>
</dbReference>
<dbReference type="GO" id="GO:0034204">
    <property type="term" value="P:lipid translocation"/>
    <property type="evidence" value="ECO:0007669"/>
    <property type="project" value="TreeGrafter"/>
</dbReference>
<dbReference type="Pfam" id="PF03023">
    <property type="entry name" value="MurJ"/>
    <property type="match status" value="1"/>
</dbReference>
<keyword evidence="6 10" id="KW-1133">Transmembrane helix</keyword>
<feature type="transmembrane region" description="Helical" evidence="10">
    <location>
        <begin position="505"/>
        <end position="527"/>
    </location>
</feature>
<feature type="transmembrane region" description="Helical" evidence="10">
    <location>
        <begin position="296"/>
        <end position="315"/>
    </location>
</feature>
<dbReference type="GO" id="GO:0005886">
    <property type="term" value="C:plasma membrane"/>
    <property type="evidence" value="ECO:0007669"/>
    <property type="project" value="UniProtKB-SubCell"/>
</dbReference>
<dbReference type="GO" id="GO:0071555">
    <property type="term" value="P:cell wall organization"/>
    <property type="evidence" value="ECO:0007669"/>
    <property type="project" value="UniProtKB-UniRule"/>
</dbReference>
<evidence type="ECO:0000256" key="5">
    <source>
        <dbReference type="ARBA" id="ARBA00022984"/>
    </source>
</evidence>
<reference evidence="12 13" key="1">
    <citation type="submission" date="2018-04" db="EMBL/GenBank/DDBJ databases">
        <title>Genomic Encyclopedia of Archaeal and Bacterial Type Strains, Phase II (KMG-II): from individual species to whole genera.</title>
        <authorList>
            <person name="Goeker M."/>
        </authorList>
    </citation>
    <scope>NUCLEOTIDE SEQUENCE [LARGE SCALE GENOMIC DNA]</scope>
    <source>
        <strain evidence="12 13">DSM 25521</strain>
    </source>
</reference>
<dbReference type="PANTHER" id="PTHR47019">
    <property type="entry name" value="LIPID II FLIPPASE MURJ"/>
    <property type="match status" value="1"/>
</dbReference>
<dbReference type="InterPro" id="IPR004268">
    <property type="entry name" value="MurJ"/>
</dbReference>
<feature type="transmembrane region" description="Helical" evidence="10">
    <location>
        <begin position="268"/>
        <end position="290"/>
    </location>
</feature>
<dbReference type="GO" id="GO:0015648">
    <property type="term" value="F:lipid-linked peptidoglycan transporter activity"/>
    <property type="evidence" value="ECO:0007669"/>
    <property type="project" value="UniProtKB-UniRule"/>
</dbReference>
<comment type="function">
    <text evidence="8 10 11">Involved in peptidoglycan biosynthesis. Transports lipid-linked peptidoglycan precursors from the inner to the outer leaflet of the cytoplasmic membrane.</text>
</comment>
<evidence type="ECO:0000313" key="13">
    <source>
        <dbReference type="Proteomes" id="UP000241808"/>
    </source>
</evidence>
<keyword evidence="3 10" id="KW-0812">Transmembrane</keyword>
<keyword evidence="2 10" id="KW-1003">Cell membrane</keyword>
<sequence length="539" mass="56640">MHRRLARGGAASRLRPPKDRPGNLSAVIKNIFSVSAITLVSRLFGFVRDLMFAAILGAGPLADAFFVAFRIPNQFRAIFAEGAFSAAFVPGFAKVAAERGQNAALVFADRIFAFLILAQLVLLVLAFVFMPTVVGLMAPGFADDPVRFPAAVELTRITFPYLALVSLVILMSGVLNAVGRFAAAAATQVVLNIGIIGALLLAANFRTPAHAAAWGIVVAGLLQFLVVTADALKANVMLELRAPKVTPEVRQFWKTFLPATVGSAGTQIAVLADTVVASYLVAGSVSWLYYADRLNQLPLGVIAIAVGTVLLSEMSRRVAAGDDAGARTAQLRAIELTLVFTLPAVAAFVIVPDTLMTALFMRGEFSANDAMQSARALAAYGSGLAALVLIRPLTVTFHARGDTTTPVIAVAVAITVNVLLKVLLMGPLGHVGLAVATSAGAWINLALLIVFARRRDLLALDERAKVVMPQLAVAFSVLALALVASNTAIAMLIPGRLGAKVELVLLMAIGGLAYGGALAVLFGKRFLADLKRLRRGIEG</sequence>
<comment type="similarity">
    <text evidence="9 10 11">Belongs to the MurJ/MviN family.</text>
</comment>
<evidence type="ECO:0000256" key="9">
    <source>
        <dbReference type="ARBA" id="ARBA00061532"/>
    </source>
</evidence>
<accession>A0A2T4YZ41</accession>
<evidence type="ECO:0000256" key="8">
    <source>
        <dbReference type="ARBA" id="ARBA00060041"/>
    </source>
</evidence>
<feature type="transmembrane region" description="Helical" evidence="10">
    <location>
        <begin position="158"/>
        <end position="178"/>
    </location>
</feature>
<dbReference type="CDD" id="cd13123">
    <property type="entry name" value="MATE_MurJ_like"/>
    <property type="match status" value="1"/>
</dbReference>